<dbReference type="EMBL" id="VDCS01000009">
    <property type="protein sequence ID" value="TNJ43847.1"/>
    <property type="molecule type" value="Genomic_DNA"/>
</dbReference>
<dbReference type="OrthoDB" id="892490at2"/>
<dbReference type="RefSeq" id="WP_139697628.1">
    <property type="nucleotide sequence ID" value="NZ_CP074074.1"/>
</dbReference>
<gene>
    <name evidence="1" type="ORF">FGF67_10815</name>
</gene>
<comment type="caution">
    <text evidence="1">The sequence shown here is derived from an EMBL/GenBank/DDBJ whole genome shotgun (WGS) entry which is preliminary data.</text>
</comment>
<accession>A0A5C4SL46</accession>
<keyword evidence="2" id="KW-1185">Reference proteome</keyword>
<evidence type="ECO:0008006" key="3">
    <source>
        <dbReference type="Google" id="ProtNLM"/>
    </source>
</evidence>
<evidence type="ECO:0000313" key="1">
    <source>
        <dbReference type="EMBL" id="TNJ43847.1"/>
    </source>
</evidence>
<reference evidence="1 2" key="1">
    <citation type="submission" date="2019-05" db="EMBL/GenBank/DDBJ databases">
        <title>Tamlana fucoidanivorans sp. nov., isolated from the surface of algae collected from Fujian province in China.</title>
        <authorList>
            <person name="Li J."/>
        </authorList>
    </citation>
    <scope>NUCLEOTIDE SEQUENCE [LARGE SCALE GENOMIC DNA]</scope>
    <source>
        <strain evidence="1 2">CW2-9</strain>
    </source>
</reference>
<name>A0A5C4SL46_9FLAO</name>
<dbReference type="AlphaFoldDB" id="A0A5C4SL46"/>
<protein>
    <recommendedName>
        <fullName evidence="3">Phosphoribosylformylglycinamidine synthase</fullName>
    </recommendedName>
</protein>
<organism evidence="1 2">
    <name type="scientific">Allotamlana fucoidanivorans</name>
    <dbReference type="NCBI Taxonomy" id="2583814"/>
    <lineage>
        <taxon>Bacteria</taxon>
        <taxon>Pseudomonadati</taxon>
        <taxon>Bacteroidota</taxon>
        <taxon>Flavobacteriia</taxon>
        <taxon>Flavobacteriales</taxon>
        <taxon>Flavobacteriaceae</taxon>
        <taxon>Allotamlana</taxon>
    </lineage>
</organism>
<dbReference type="Proteomes" id="UP000308713">
    <property type="component" value="Unassembled WGS sequence"/>
</dbReference>
<evidence type="ECO:0000313" key="2">
    <source>
        <dbReference type="Proteomes" id="UP000308713"/>
    </source>
</evidence>
<sequence>MSFLKISVFSPFNKTAVLWVILFVLGYSSHCQEVVNETVRIPEPLMFDLVRGLGAKQGELEINSLADFPLNKTSSRKVEWAPEIEYAMFDGFAVELEFPMENFELEAFKAAIQWTIGASKNNQFIHGIQVIAEQYIHDDILELNFLYVPAYRFNEVWSAIGLFGVMIETGKDAARKKNTIVLNASLFADVNEHTVVGLELNNTNPMIQKIDSNDMELLVLPQVHYEFGSGFATQLGFGPKFAKGSTPEASAVLRVIKSF</sequence>
<proteinExistence type="predicted"/>